<evidence type="ECO:0000313" key="3">
    <source>
        <dbReference type="Proteomes" id="UP000299102"/>
    </source>
</evidence>
<sequence length="169" mass="18114">MILVEFIKLSARGFARVHIECVPLFFKCNDFAVNLNIAPVSNSVPGAVPEFDPDHALVFNAGPTLGFNAGPTLGFNPGSIAPLPRRTLPQPVAFTSRDSEFKSPTPDRRALRGTERARGCGCRAPAAPRRAGAGAASANCSARYGRRRRRGRALIGSISPEMSRRPTSL</sequence>
<feature type="compositionally biased region" description="Basic and acidic residues" evidence="1">
    <location>
        <begin position="97"/>
        <end position="118"/>
    </location>
</feature>
<evidence type="ECO:0000313" key="2">
    <source>
        <dbReference type="EMBL" id="GBP38206.1"/>
    </source>
</evidence>
<gene>
    <name evidence="2" type="ORF">EVAR_18085_1</name>
</gene>
<feature type="region of interest" description="Disordered" evidence="1">
    <location>
        <begin position="97"/>
        <end position="143"/>
    </location>
</feature>
<proteinExistence type="predicted"/>
<comment type="caution">
    <text evidence="2">The sequence shown here is derived from an EMBL/GenBank/DDBJ whole genome shotgun (WGS) entry which is preliminary data.</text>
</comment>
<feature type="compositionally biased region" description="Low complexity" evidence="1">
    <location>
        <begin position="119"/>
        <end position="143"/>
    </location>
</feature>
<dbReference type="Proteomes" id="UP000299102">
    <property type="component" value="Unassembled WGS sequence"/>
</dbReference>
<reference evidence="2 3" key="1">
    <citation type="journal article" date="2019" name="Commun. Biol.">
        <title>The bagworm genome reveals a unique fibroin gene that provides high tensile strength.</title>
        <authorList>
            <person name="Kono N."/>
            <person name="Nakamura H."/>
            <person name="Ohtoshi R."/>
            <person name="Tomita M."/>
            <person name="Numata K."/>
            <person name="Arakawa K."/>
        </authorList>
    </citation>
    <scope>NUCLEOTIDE SEQUENCE [LARGE SCALE GENOMIC DNA]</scope>
</reference>
<accession>A0A4C1VGZ6</accession>
<evidence type="ECO:0000256" key="1">
    <source>
        <dbReference type="SAM" id="MobiDB-lite"/>
    </source>
</evidence>
<keyword evidence="3" id="KW-1185">Reference proteome</keyword>
<dbReference type="EMBL" id="BGZK01000345">
    <property type="protein sequence ID" value="GBP38206.1"/>
    <property type="molecule type" value="Genomic_DNA"/>
</dbReference>
<dbReference type="AlphaFoldDB" id="A0A4C1VGZ6"/>
<protein>
    <submittedName>
        <fullName evidence="2">Uncharacterized protein</fullName>
    </submittedName>
</protein>
<organism evidence="2 3">
    <name type="scientific">Eumeta variegata</name>
    <name type="common">Bagworm moth</name>
    <name type="synonym">Eumeta japonica</name>
    <dbReference type="NCBI Taxonomy" id="151549"/>
    <lineage>
        <taxon>Eukaryota</taxon>
        <taxon>Metazoa</taxon>
        <taxon>Ecdysozoa</taxon>
        <taxon>Arthropoda</taxon>
        <taxon>Hexapoda</taxon>
        <taxon>Insecta</taxon>
        <taxon>Pterygota</taxon>
        <taxon>Neoptera</taxon>
        <taxon>Endopterygota</taxon>
        <taxon>Lepidoptera</taxon>
        <taxon>Glossata</taxon>
        <taxon>Ditrysia</taxon>
        <taxon>Tineoidea</taxon>
        <taxon>Psychidae</taxon>
        <taxon>Oiketicinae</taxon>
        <taxon>Eumeta</taxon>
    </lineage>
</organism>
<name>A0A4C1VGZ6_EUMVA</name>